<evidence type="ECO:0000313" key="3">
    <source>
        <dbReference type="EMBL" id="QQP39950.1"/>
    </source>
</evidence>
<dbReference type="Proteomes" id="UP000595437">
    <property type="component" value="Chromosome 11"/>
</dbReference>
<dbReference type="EMBL" id="CP045891">
    <property type="protein sequence ID" value="QQP58494.1"/>
    <property type="molecule type" value="Genomic_DNA"/>
</dbReference>
<feature type="region of interest" description="Disordered" evidence="2">
    <location>
        <begin position="154"/>
        <end position="174"/>
    </location>
</feature>
<feature type="coiled-coil region" evidence="1">
    <location>
        <begin position="687"/>
        <end position="714"/>
    </location>
</feature>
<evidence type="ECO:0000313" key="4">
    <source>
        <dbReference type="EMBL" id="QQP41379.1"/>
    </source>
</evidence>
<accession>A0A7T8KM71</accession>
<dbReference type="PANTHER" id="PTHR46113">
    <property type="entry name" value="SNAC DOMAIN-CONTAINING PROTEIN"/>
    <property type="match status" value="1"/>
</dbReference>
<evidence type="ECO:0000313" key="5">
    <source>
        <dbReference type="EMBL" id="QQP41791.1"/>
    </source>
</evidence>
<dbReference type="Proteomes" id="UP000595437">
    <property type="component" value="Chromosome 5"/>
</dbReference>
<keyword evidence="1" id="KW-0175">Coiled coil</keyword>
<evidence type="ECO:0000313" key="10">
    <source>
        <dbReference type="EMBL" id="QQP58494.1"/>
    </source>
</evidence>
<reference evidence="11" key="1">
    <citation type="submission" date="2021-01" db="EMBL/GenBank/DDBJ databases">
        <title>Caligus Genome Assembly.</title>
        <authorList>
            <person name="Gallardo-Escarate C."/>
        </authorList>
    </citation>
    <scope>NUCLEOTIDE SEQUENCE [LARGE SCALE GENOMIC DNA]</scope>
</reference>
<evidence type="ECO:0000313" key="7">
    <source>
        <dbReference type="EMBL" id="QQP49381.1"/>
    </source>
</evidence>
<organism evidence="10 11">
    <name type="scientific">Caligus rogercresseyi</name>
    <name type="common">Sea louse</name>
    <dbReference type="NCBI Taxonomy" id="217165"/>
    <lineage>
        <taxon>Eukaryota</taxon>
        <taxon>Metazoa</taxon>
        <taxon>Ecdysozoa</taxon>
        <taxon>Arthropoda</taxon>
        <taxon>Crustacea</taxon>
        <taxon>Multicrustacea</taxon>
        <taxon>Hexanauplia</taxon>
        <taxon>Copepoda</taxon>
        <taxon>Siphonostomatoida</taxon>
        <taxon>Caligidae</taxon>
        <taxon>Caligus</taxon>
    </lineage>
</organism>
<name>A0A7T8KM71_CALRO</name>
<evidence type="ECO:0000313" key="9">
    <source>
        <dbReference type="EMBL" id="QQP56570.1"/>
    </source>
</evidence>
<dbReference type="Proteomes" id="UP000595437">
    <property type="component" value="Chromosome 6"/>
</dbReference>
<dbReference type="Proteomes" id="UP000595437">
    <property type="component" value="Chromosome 9"/>
</dbReference>
<evidence type="ECO:0000313" key="11">
    <source>
        <dbReference type="Proteomes" id="UP000595437"/>
    </source>
</evidence>
<dbReference type="EMBL" id="CP045890">
    <property type="protein sequence ID" value="QQP56570.1"/>
    <property type="molecule type" value="Genomic_DNA"/>
</dbReference>
<evidence type="ECO:0000256" key="2">
    <source>
        <dbReference type="SAM" id="MobiDB-lite"/>
    </source>
</evidence>
<dbReference type="EMBL" id="CP045898">
    <property type="protein sequence ID" value="QQP39950.1"/>
    <property type="molecule type" value="Genomic_DNA"/>
</dbReference>
<evidence type="ECO:0000313" key="6">
    <source>
        <dbReference type="EMBL" id="QQP42010.1"/>
    </source>
</evidence>
<reference evidence="10" key="2">
    <citation type="journal article" name="Sci. Data">
        <title>Chromosome-scale genome assembly of the sea louse Caligus rogercresseyi by SMRT sequencing and Hi-C analysis.</title>
        <authorList>
            <person name="Gallardo-Escarate C."/>
            <person name="Valenzuela-Munoz V."/>
            <person name="Nunez-Acuna G."/>
            <person name="Valenzuela-Miranda D."/>
            <person name="Goncalves A.T."/>
            <person name="Escobar-Sepulveda H."/>
            <person name="Liachko I."/>
            <person name="Nelson B."/>
            <person name="Roberts S."/>
            <person name="Warren W."/>
        </authorList>
    </citation>
    <scope>NUCLEOTIDE SEQUENCE</scope>
    <source>
        <tissue evidence="10">Whole tissue</tissue>
    </source>
</reference>
<dbReference type="AlphaFoldDB" id="A0A7T8KM71"/>
<dbReference type="Proteomes" id="UP000595437">
    <property type="component" value="Chromosome 10"/>
</dbReference>
<gene>
    <name evidence="9" type="ORF">FKW44_001275</name>
    <name evidence="10" type="ORF">FKW44_003831</name>
    <name evidence="8" type="ORF">FKW44_007645</name>
    <name evidence="7" type="ORF">FKW44_010033</name>
    <name evidence="3" type="ORF">FKW44_013829</name>
    <name evidence="4" type="ORF">FKW44_015728</name>
    <name evidence="5" type="ORF">FKW44_016264</name>
    <name evidence="6" type="ORF">FKW44_016548</name>
</gene>
<evidence type="ECO:0000313" key="8">
    <source>
        <dbReference type="EMBL" id="QQP54722.1"/>
    </source>
</evidence>
<dbReference type="EMBL" id="CP045900">
    <property type="protein sequence ID" value="QQP42010.1"/>
    <property type="molecule type" value="Genomic_DNA"/>
</dbReference>
<dbReference type="OrthoDB" id="6376573at2759"/>
<dbReference type="Proteomes" id="UP000595437">
    <property type="component" value="Chromosome 2"/>
</dbReference>
<evidence type="ECO:0000256" key="1">
    <source>
        <dbReference type="SAM" id="Coils"/>
    </source>
</evidence>
<dbReference type="Proteomes" id="UP000595437">
    <property type="component" value="Chromosome 1"/>
</dbReference>
<dbReference type="EMBL" id="CP045899">
    <property type="protein sequence ID" value="QQP41379.1"/>
    <property type="molecule type" value="Genomic_DNA"/>
</dbReference>
<dbReference type="EMBL" id="CP045895">
    <property type="protein sequence ID" value="QQP49381.1"/>
    <property type="molecule type" value="Genomic_DNA"/>
</dbReference>
<proteinExistence type="predicted"/>
<keyword evidence="11" id="KW-1185">Reference proteome</keyword>
<dbReference type="PANTHER" id="PTHR46113:SF1">
    <property type="entry name" value="PEPTIDASE M17 LEUCYL AMINOPEPTIDASE N-TERMINAL DOMAIN-CONTAINING PROTEIN"/>
    <property type="match status" value="1"/>
</dbReference>
<sequence length="738" mass="84029">MPSKRRYWIAPLEKVSGSQLPSEEEVLGLLDYQINTNKNSLRKAANNVEDMIIEVWSNARIPFQRKGNIMRKIEKLHKMFLNVKRNKGRAGSQAAREDAFRKKIKNLFDVATSNALDALDNEEDKAFLLAQRERGRRGKMGSVDILLARKEKRAAKRCEKRKRQRQKAEDDANLSMVELVSSEDETTEEARGDEVTPTKNMRCERGRKNVISPIVAASLDRTNITDRDAVFVLSAAAHSLGHDVTKMNINRSTIQRQRQKHRANVCVELKEELSGDSTLIVHWDGKLMQDLTSKAKIDRLPILVSGNGAVQLLNVPKLSHGTGYEMAKEVVKALEDWGLSERIGGMSFDTTSSNTGRINGACVLIEQQLKKDLLYFACRHHIHELLLGEVFRMVMGPMSGPNVSIFKRFQDHWQSIDQSQFESGASHPDVCPLLDPVDKAWFESTLINCKSLRDDYRELLELTLIFLGQVPPRGVRFLAPGPMHNARWMSKGIYSLKVWMFRGQFKLTAREEKGLRQIAIFVSCLYAKAWTLAPEAVAAPRHDLQLLKDLTMYMNNVNEDVGRAVLNKLQGHLWYLSEELVALALFDPLVRVEDKRKILTSLHTKEGEKYPVKRPKLLPSQSITGLGLQDMASTNTRRFFQKLRLEEGFLDADPATWLELEDYQTAAAFVQRIAVINDHAERGVALIQEYNRKLTRDEDQLQFLLQNVSQHRKEFPDTRKMTIVAGLAAKEEKEHQDG</sequence>
<feature type="compositionally biased region" description="Basic residues" evidence="2">
    <location>
        <begin position="154"/>
        <end position="165"/>
    </location>
</feature>
<dbReference type="EMBL" id="CP045894">
    <property type="protein sequence ID" value="QQP54722.1"/>
    <property type="molecule type" value="Genomic_DNA"/>
</dbReference>
<dbReference type="EMBL" id="CP045900">
    <property type="protein sequence ID" value="QQP41791.1"/>
    <property type="molecule type" value="Genomic_DNA"/>
</dbReference>
<protein>
    <submittedName>
        <fullName evidence="10">Uncharacterized protein</fullName>
    </submittedName>
</protein>